<evidence type="ECO:0000313" key="7">
    <source>
        <dbReference type="Proteomes" id="UP001431209"/>
    </source>
</evidence>
<keyword evidence="7" id="KW-1185">Reference proteome</keyword>
<evidence type="ECO:0000256" key="3">
    <source>
        <dbReference type="ARBA" id="ARBA00023274"/>
    </source>
</evidence>
<dbReference type="PANTHER" id="PTHR10965:SF0">
    <property type="entry name" value="LARGE RIBOSOMAL SUBUNIT PROTEIN EL38"/>
    <property type="match status" value="1"/>
</dbReference>
<evidence type="ECO:0000256" key="5">
    <source>
        <dbReference type="SAM" id="MobiDB-lite"/>
    </source>
</evidence>
<comment type="caution">
    <text evidence="6">The sequence shown here is derived from an EMBL/GenBank/DDBJ whole genome shotgun (WGS) entry which is preliminary data.</text>
</comment>
<gene>
    <name evidence="6" type="ORF">AKO1_010207</name>
</gene>
<dbReference type="GO" id="GO:0003735">
    <property type="term" value="F:structural constituent of ribosome"/>
    <property type="evidence" value="ECO:0007669"/>
    <property type="project" value="InterPro"/>
</dbReference>
<comment type="similarity">
    <text evidence="1 4">Belongs to the eukaryotic ribosomal protein eL38 family.</text>
</comment>
<dbReference type="GO" id="GO:0022618">
    <property type="term" value="P:protein-RNA complex assembly"/>
    <property type="evidence" value="ECO:0007669"/>
    <property type="project" value="TreeGrafter"/>
</dbReference>
<evidence type="ECO:0000256" key="2">
    <source>
        <dbReference type="ARBA" id="ARBA00022980"/>
    </source>
</evidence>
<keyword evidence="2 4" id="KW-0689">Ribosomal protein</keyword>
<evidence type="ECO:0000313" key="6">
    <source>
        <dbReference type="EMBL" id="KAL0491831.1"/>
    </source>
</evidence>
<dbReference type="InterPro" id="IPR002675">
    <property type="entry name" value="Ribosomal_eL38"/>
</dbReference>
<accession>A0AAW2ZPQ5</accession>
<keyword evidence="3 4" id="KW-0687">Ribonucleoprotein</keyword>
<feature type="compositionally biased region" description="Basic and acidic residues" evidence="5">
    <location>
        <begin position="122"/>
        <end position="138"/>
    </location>
</feature>
<name>A0AAW2ZPQ5_9EUKA</name>
<evidence type="ECO:0000256" key="1">
    <source>
        <dbReference type="ARBA" id="ARBA00007803"/>
    </source>
</evidence>
<dbReference type="EMBL" id="JAOPGA020001865">
    <property type="protein sequence ID" value="KAL0491831.1"/>
    <property type="molecule type" value="Genomic_DNA"/>
</dbReference>
<dbReference type="Gene3D" id="3.30.720.90">
    <property type="match status" value="1"/>
</dbReference>
<sequence>MLNYIFVDLLSAKSESYIQRRELNYLIVNQRGLLNRKLLKIKVVEKVLRVNNVKQFLLTARQADASTVTIKKSIKTRTKTTKFKLRTKKCLYTLVVKEADKAKKIAQSLPPTLKKVHIPALKKTDSKKGKKTEKAEKN</sequence>
<dbReference type="GO" id="GO:0006412">
    <property type="term" value="P:translation"/>
    <property type="evidence" value="ECO:0007669"/>
    <property type="project" value="InterPro"/>
</dbReference>
<proteinExistence type="inferred from homology"/>
<dbReference type="AlphaFoldDB" id="A0AAW2ZPQ5"/>
<dbReference type="PANTHER" id="PTHR10965">
    <property type="entry name" value="60S RIBOSOMAL PROTEIN L38"/>
    <property type="match status" value="1"/>
</dbReference>
<dbReference type="Proteomes" id="UP001431209">
    <property type="component" value="Unassembled WGS sequence"/>
</dbReference>
<organism evidence="6 7">
    <name type="scientific">Acrasis kona</name>
    <dbReference type="NCBI Taxonomy" id="1008807"/>
    <lineage>
        <taxon>Eukaryota</taxon>
        <taxon>Discoba</taxon>
        <taxon>Heterolobosea</taxon>
        <taxon>Tetramitia</taxon>
        <taxon>Eutetramitia</taxon>
        <taxon>Acrasidae</taxon>
        <taxon>Acrasis</taxon>
    </lineage>
</organism>
<dbReference type="Pfam" id="PF01781">
    <property type="entry name" value="Ribosomal_L38e"/>
    <property type="match status" value="1"/>
</dbReference>
<feature type="region of interest" description="Disordered" evidence="5">
    <location>
        <begin position="117"/>
        <end position="138"/>
    </location>
</feature>
<reference evidence="6 7" key="1">
    <citation type="submission" date="2024-03" db="EMBL/GenBank/DDBJ databases">
        <title>The Acrasis kona genome and developmental transcriptomes reveal deep origins of eukaryotic multicellular pathways.</title>
        <authorList>
            <person name="Sheikh S."/>
            <person name="Fu C.-J."/>
            <person name="Brown M.W."/>
            <person name="Baldauf S.L."/>
        </authorList>
    </citation>
    <scope>NUCLEOTIDE SEQUENCE [LARGE SCALE GENOMIC DNA]</scope>
    <source>
        <strain evidence="6 7">ATCC MYA-3509</strain>
    </source>
</reference>
<evidence type="ECO:0000256" key="4">
    <source>
        <dbReference type="RuleBase" id="RU003445"/>
    </source>
</evidence>
<protein>
    <submittedName>
        <fullName evidence="6">Ribosomal protein L38</fullName>
    </submittedName>
</protein>
<dbReference type="GO" id="GO:0022625">
    <property type="term" value="C:cytosolic large ribosomal subunit"/>
    <property type="evidence" value="ECO:0007669"/>
    <property type="project" value="TreeGrafter"/>
</dbReference>
<dbReference type="InterPro" id="IPR038464">
    <property type="entry name" value="Ribosomal_eL38_sf"/>
</dbReference>